<dbReference type="PANTHER" id="PTHR46173">
    <property type="entry name" value="CCA TRNA NUCLEOTIDYLTRANSFERASE 1, MITOCHONDRIAL"/>
    <property type="match status" value="1"/>
</dbReference>
<dbReference type="Gene3D" id="1.10.3090.10">
    <property type="entry name" value="cca-adding enzyme, domain 2"/>
    <property type="match status" value="1"/>
</dbReference>
<dbReference type="Proteomes" id="UP000594800">
    <property type="component" value="Chromosome"/>
</dbReference>
<keyword evidence="7" id="KW-0460">Magnesium</keyword>
<dbReference type="GO" id="GO:0016779">
    <property type="term" value="F:nucleotidyltransferase activity"/>
    <property type="evidence" value="ECO:0007669"/>
    <property type="project" value="UniProtKB-KW"/>
</dbReference>
<evidence type="ECO:0000313" key="12">
    <source>
        <dbReference type="Proteomes" id="UP000594800"/>
    </source>
</evidence>
<dbReference type="GO" id="GO:0046872">
    <property type="term" value="F:metal ion binding"/>
    <property type="evidence" value="ECO:0007669"/>
    <property type="project" value="UniProtKB-KW"/>
</dbReference>
<comment type="similarity">
    <text evidence="8">Belongs to the tRNA nucleotidyltransferase/poly(A) polymerase family.</text>
</comment>
<keyword evidence="3" id="KW-0819">tRNA processing</keyword>
<dbReference type="Gene3D" id="3.30.460.10">
    <property type="entry name" value="Beta Polymerase, domain 2"/>
    <property type="match status" value="1"/>
</dbReference>
<evidence type="ECO:0000313" key="11">
    <source>
        <dbReference type="EMBL" id="QPH55316.1"/>
    </source>
</evidence>
<dbReference type="Pfam" id="PF01743">
    <property type="entry name" value="PolyA_pol"/>
    <property type="match status" value="1"/>
</dbReference>
<name>A0A7S9LUC0_9RHOB</name>
<protein>
    <submittedName>
        <fullName evidence="11">CCA tRNA nucleotidyltransferase</fullName>
    </submittedName>
</protein>
<evidence type="ECO:0000256" key="4">
    <source>
        <dbReference type="ARBA" id="ARBA00022695"/>
    </source>
</evidence>
<evidence type="ECO:0000256" key="1">
    <source>
        <dbReference type="ARBA" id="ARBA00001946"/>
    </source>
</evidence>
<dbReference type="InterPro" id="IPR002646">
    <property type="entry name" value="PolA_pol_head_dom"/>
</dbReference>
<dbReference type="InterPro" id="IPR050264">
    <property type="entry name" value="Bact_CCA-adding_enz_type3_sf"/>
</dbReference>
<accession>A0A7S9LUC0</accession>
<dbReference type="PANTHER" id="PTHR46173:SF1">
    <property type="entry name" value="CCA TRNA NUCLEOTIDYLTRANSFERASE 1, MITOCHONDRIAL"/>
    <property type="match status" value="1"/>
</dbReference>
<keyword evidence="4" id="KW-0548">Nucleotidyltransferase</keyword>
<reference evidence="11 12" key="1">
    <citation type="submission" date="2020-11" db="EMBL/GenBank/DDBJ databases">
        <title>Description of Pontivivens ytuae sp. nov. isolated from deep sea sediment of Mariana Trench.</title>
        <authorList>
            <person name="Wang Z."/>
            <person name="Sun Q.-L."/>
            <person name="Xu X.-D."/>
            <person name="Tang Y.-Z."/>
            <person name="Zhang J."/>
        </authorList>
    </citation>
    <scope>NUCLEOTIDE SEQUENCE [LARGE SCALE GENOMIC DNA]</scope>
    <source>
        <strain evidence="11 12">MT2928</strain>
    </source>
</reference>
<dbReference type="InterPro" id="IPR032828">
    <property type="entry name" value="PolyA_RNA-bd"/>
</dbReference>
<evidence type="ECO:0000259" key="10">
    <source>
        <dbReference type="Pfam" id="PF12627"/>
    </source>
</evidence>
<gene>
    <name evidence="11" type="ORF">I0K15_06135</name>
</gene>
<evidence type="ECO:0000256" key="5">
    <source>
        <dbReference type="ARBA" id="ARBA00022723"/>
    </source>
</evidence>
<evidence type="ECO:0000256" key="7">
    <source>
        <dbReference type="ARBA" id="ARBA00022842"/>
    </source>
</evidence>
<keyword evidence="6" id="KW-0547">Nucleotide-binding</keyword>
<evidence type="ECO:0000256" key="8">
    <source>
        <dbReference type="RuleBase" id="RU003953"/>
    </source>
</evidence>
<comment type="cofactor">
    <cofactor evidence="1">
        <name>Mg(2+)</name>
        <dbReference type="ChEBI" id="CHEBI:18420"/>
    </cofactor>
</comment>
<feature type="domain" description="Poly A polymerase head" evidence="9">
    <location>
        <begin position="23"/>
        <end position="144"/>
    </location>
</feature>
<dbReference type="GO" id="GO:0008033">
    <property type="term" value="P:tRNA processing"/>
    <property type="evidence" value="ECO:0007669"/>
    <property type="project" value="UniProtKB-KW"/>
</dbReference>
<keyword evidence="5" id="KW-0479">Metal-binding</keyword>
<evidence type="ECO:0000256" key="3">
    <source>
        <dbReference type="ARBA" id="ARBA00022694"/>
    </source>
</evidence>
<feature type="domain" description="tRNA nucleotidyltransferase/poly(A) polymerase RNA and SrmB- binding" evidence="10">
    <location>
        <begin position="177"/>
        <end position="232"/>
    </location>
</feature>
<evidence type="ECO:0000256" key="2">
    <source>
        <dbReference type="ARBA" id="ARBA00022679"/>
    </source>
</evidence>
<evidence type="ECO:0000256" key="6">
    <source>
        <dbReference type="ARBA" id="ARBA00022741"/>
    </source>
</evidence>
<dbReference type="KEGG" id="poz:I0K15_06135"/>
<sequence length="384" mass="42208">MHVEGSWRTTPATVRVMSVLGEAYFVGGCVRNAVLGEPVSDIDIATPLRPEEVVARMEAAELKVVPTGIEHGTVTVVADSVPYEVTTFRRDVETDGRRATIAFADDIAEDAARRDFTMNALYARADGEVVDPLGGLEDARARRVIFVGDAETRIREDYLRILRFFRFRAWYGRGEADETALAACTKLANGLDGLSAERVTAEFCKLLAAPDPTPVLEEMVGAGVLKRVLPDAQLDLIAPLIRAEDGRAPRWQRRMLALSGRRSRLRLAKRDAQGLILAEAALARPETPAVRARRYGSDIARDLCLMEAAILGRKPSRKVEAEIARGAAASFPLKAADLMPPFSPGPELGVEMERLRTLWHASDLKHNKAALLRQRREPGQRRGA</sequence>
<keyword evidence="2 8" id="KW-0808">Transferase</keyword>
<dbReference type="Pfam" id="PF12627">
    <property type="entry name" value="PolyA_pol_RNAbd"/>
    <property type="match status" value="1"/>
</dbReference>
<keyword evidence="8" id="KW-0694">RNA-binding</keyword>
<dbReference type="RefSeq" id="WP_196104515.1">
    <property type="nucleotide sequence ID" value="NZ_CP064942.1"/>
</dbReference>
<dbReference type="EMBL" id="CP064942">
    <property type="protein sequence ID" value="QPH55316.1"/>
    <property type="molecule type" value="Genomic_DNA"/>
</dbReference>
<dbReference type="GO" id="GO:0000166">
    <property type="term" value="F:nucleotide binding"/>
    <property type="evidence" value="ECO:0007669"/>
    <property type="project" value="UniProtKB-KW"/>
</dbReference>
<dbReference type="GO" id="GO:0000049">
    <property type="term" value="F:tRNA binding"/>
    <property type="evidence" value="ECO:0007669"/>
    <property type="project" value="TreeGrafter"/>
</dbReference>
<dbReference type="AlphaFoldDB" id="A0A7S9LUC0"/>
<keyword evidence="12" id="KW-1185">Reference proteome</keyword>
<organism evidence="11 12">
    <name type="scientific">Pontivivens ytuae</name>
    <dbReference type="NCBI Taxonomy" id="2789856"/>
    <lineage>
        <taxon>Bacteria</taxon>
        <taxon>Pseudomonadati</taxon>
        <taxon>Pseudomonadota</taxon>
        <taxon>Alphaproteobacteria</taxon>
        <taxon>Rhodobacterales</taxon>
        <taxon>Paracoccaceae</taxon>
        <taxon>Pontivivens</taxon>
    </lineage>
</organism>
<evidence type="ECO:0000259" key="9">
    <source>
        <dbReference type="Pfam" id="PF01743"/>
    </source>
</evidence>
<dbReference type="SUPFAM" id="SSF81891">
    <property type="entry name" value="Poly A polymerase C-terminal region-like"/>
    <property type="match status" value="1"/>
</dbReference>
<dbReference type="CDD" id="cd05398">
    <property type="entry name" value="NT_ClassII-CCAase"/>
    <property type="match status" value="1"/>
</dbReference>
<dbReference type="SUPFAM" id="SSF81301">
    <property type="entry name" value="Nucleotidyltransferase"/>
    <property type="match status" value="1"/>
</dbReference>
<proteinExistence type="inferred from homology"/>
<dbReference type="InterPro" id="IPR043519">
    <property type="entry name" value="NT_sf"/>
</dbReference>